<protein>
    <submittedName>
        <fullName evidence="1">Uncharacterized protein</fullName>
    </submittedName>
</protein>
<reference evidence="1" key="1">
    <citation type="submission" date="2020-05" db="EMBL/GenBank/DDBJ databases">
        <authorList>
            <person name="Chiriac C."/>
            <person name="Salcher M."/>
            <person name="Ghai R."/>
            <person name="Kavagutti S V."/>
        </authorList>
    </citation>
    <scope>NUCLEOTIDE SEQUENCE</scope>
</reference>
<evidence type="ECO:0000313" key="1">
    <source>
        <dbReference type="EMBL" id="CAB4199385.1"/>
    </source>
</evidence>
<accession>A0A6J5S262</accession>
<gene>
    <name evidence="1" type="ORF">UFOVP1333_43</name>
</gene>
<dbReference type="EMBL" id="LR797280">
    <property type="protein sequence ID" value="CAB4199385.1"/>
    <property type="molecule type" value="Genomic_DNA"/>
</dbReference>
<sequence length="107" mass="12167">MNADMTADLPLFAFGGRTYDADLDGKRLGAQLTRVLRAMSDGRWRTLAELQAAIFATSNKRDPEASISARLRDIRKLYREEAMESRRRTEDGIDGVWEYRSHVDVCA</sequence>
<organism evidence="1">
    <name type="scientific">uncultured Caudovirales phage</name>
    <dbReference type="NCBI Taxonomy" id="2100421"/>
    <lineage>
        <taxon>Viruses</taxon>
        <taxon>Duplodnaviria</taxon>
        <taxon>Heunggongvirae</taxon>
        <taxon>Uroviricota</taxon>
        <taxon>Caudoviricetes</taxon>
        <taxon>Peduoviridae</taxon>
        <taxon>Maltschvirus</taxon>
        <taxon>Maltschvirus maltsch</taxon>
    </lineage>
</organism>
<proteinExistence type="predicted"/>
<name>A0A6J5S262_9CAUD</name>